<reference evidence="4" key="1">
    <citation type="submission" date="2018-06" db="EMBL/GenBank/DDBJ databases">
        <authorList>
            <person name="Zhirakovskaya E."/>
        </authorList>
    </citation>
    <scope>NUCLEOTIDE SEQUENCE</scope>
</reference>
<proteinExistence type="predicted"/>
<dbReference type="Gene3D" id="2.40.110.10">
    <property type="entry name" value="Butyryl-CoA Dehydrogenase, subunit A, domain 2"/>
    <property type="match status" value="1"/>
</dbReference>
<dbReference type="Gene3D" id="1.20.140.10">
    <property type="entry name" value="Butyryl-CoA Dehydrogenase, subunit A, domain 3"/>
    <property type="match status" value="1"/>
</dbReference>
<sequence>MQRFNFPVVEPDPALEELREELQAFLKEELNAGNFRPEPEGWMASADPEFSKKMGKNGWIGLTWPSRYGGHDKTALERYIVTEEMLRAGAPVGAHWIADRQHAPMLLAHGTEEQKLDILPRIAAGECYFAIGLSEPGAGSDLANVKTRAEKIDAKNGGGWKINGQKIWSSGAHICHYMVALLRTSPADGRNRHVGLSQIMIDLSLPGVTIKSITDLSGDAHFNEVHFEDVIVPDDALLGEEGGGWKQVTSELAMERSGPERFLSSYITLETALHQLQGRLGTDSLARLGKLIANLRTLKGMSWGIANLLHRGVSPETEAALVKDLGNRLENDLTQQVRAMLVDLPEAEWSEEMRRIINVGVLRSPPNTLRGGTTEILRGIVARQLGLR</sequence>
<dbReference type="InterPro" id="IPR052161">
    <property type="entry name" value="Mycobact_Acyl-CoA_DH"/>
</dbReference>
<dbReference type="GO" id="GO:0050660">
    <property type="term" value="F:flavin adenine dinucleotide binding"/>
    <property type="evidence" value="ECO:0007669"/>
    <property type="project" value="InterPro"/>
</dbReference>
<evidence type="ECO:0000313" key="4">
    <source>
        <dbReference type="EMBL" id="VAV99386.1"/>
    </source>
</evidence>
<dbReference type="PANTHER" id="PTHR43292:SF4">
    <property type="entry name" value="ACYL-COA DEHYDROGENASE FADE34"/>
    <property type="match status" value="1"/>
</dbReference>
<dbReference type="Pfam" id="PF02770">
    <property type="entry name" value="Acyl-CoA_dh_M"/>
    <property type="match status" value="1"/>
</dbReference>
<gene>
    <name evidence="4" type="ORF">MNBD_ALPHA04-2333</name>
</gene>
<dbReference type="InterPro" id="IPR009100">
    <property type="entry name" value="AcylCoA_DH/oxidase_NM_dom_sf"/>
</dbReference>
<protein>
    <submittedName>
        <fullName evidence="4">Acyl-CoA dehydrogenase, long-chain specific</fullName>
        <ecNumber evidence="4">1.3.8.8</ecNumber>
    </submittedName>
</protein>
<dbReference type="InterPro" id="IPR037069">
    <property type="entry name" value="AcylCoA_DH/ox_N_sf"/>
</dbReference>
<evidence type="ECO:0000259" key="2">
    <source>
        <dbReference type="Pfam" id="PF02770"/>
    </source>
</evidence>
<evidence type="ECO:0000259" key="3">
    <source>
        <dbReference type="Pfam" id="PF02771"/>
    </source>
</evidence>
<dbReference type="EMBL" id="UOEF01000284">
    <property type="protein sequence ID" value="VAV99386.1"/>
    <property type="molecule type" value="Genomic_DNA"/>
</dbReference>
<dbReference type="SUPFAM" id="SSF56645">
    <property type="entry name" value="Acyl-CoA dehydrogenase NM domain-like"/>
    <property type="match status" value="1"/>
</dbReference>
<dbReference type="Pfam" id="PF02771">
    <property type="entry name" value="Acyl-CoA_dh_N"/>
    <property type="match status" value="1"/>
</dbReference>
<dbReference type="Gene3D" id="1.10.540.10">
    <property type="entry name" value="Acyl-CoA dehydrogenase/oxidase, N-terminal domain"/>
    <property type="match status" value="1"/>
</dbReference>
<dbReference type="InterPro" id="IPR046373">
    <property type="entry name" value="Acyl-CoA_Oxase/DH_mid-dom_sf"/>
</dbReference>
<feature type="domain" description="Acyl-CoA oxidase/dehydrogenase middle" evidence="2">
    <location>
        <begin position="130"/>
        <end position="230"/>
    </location>
</feature>
<feature type="domain" description="Acyl-CoA dehydrogenase/oxidase N-terminal" evidence="3">
    <location>
        <begin position="15"/>
        <end position="126"/>
    </location>
</feature>
<organism evidence="4">
    <name type="scientific">hydrothermal vent metagenome</name>
    <dbReference type="NCBI Taxonomy" id="652676"/>
    <lineage>
        <taxon>unclassified sequences</taxon>
        <taxon>metagenomes</taxon>
        <taxon>ecological metagenomes</taxon>
    </lineage>
</organism>
<name>A0A3B0SEK3_9ZZZZ</name>
<dbReference type="InterPro" id="IPR006091">
    <property type="entry name" value="Acyl-CoA_Oxase/DH_mid-dom"/>
</dbReference>
<dbReference type="PANTHER" id="PTHR43292">
    <property type="entry name" value="ACYL-COA DEHYDROGENASE"/>
    <property type="match status" value="1"/>
</dbReference>
<dbReference type="EC" id="1.3.8.8" evidence="4"/>
<dbReference type="AlphaFoldDB" id="A0A3B0SEK3"/>
<dbReference type="GO" id="GO:0005886">
    <property type="term" value="C:plasma membrane"/>
    <property type="evidence" value="ECO:0007669"/>
    <property type="project" value="TreeGrafter"/>
</dbReference>
<dbReference type="GO" id="GO:0004466">
    <property type="term" value="F:long-chain fatty acyl-CoA dehydrogenase activity"/>
    <property type="evidence" value="ECO:0007669"/>
    <property type="project" value="UniProtKB-EC"/>
</dbReference>
<evidence type="ECO:0000256" key="1">
    <source>
        <dbReference type="ARBA" id="ARBA00023002"/>
    </source>
</evidence>
<accession>A0A3B0SEK3</accession>
<dbReference type="InterPro" id="IPR013786">
    <property type="entry name" value="AcylCoA_DH/ox_N"/>
</dbReference>
<keyword evidence="1 4" id="KW-0560">Oxidoreductase</keyword>